<keyword evidence="3 7" id="KW-1133">Transmembrane helix</keyword>
<comment type="caution">
    <text evidence="9">The sequence shown here is derived from an EMBL/GenBank/DDBJ whole genome shotgun (WGS) entry which is preliminary data.</text>
</comment>
<feature type="transmembrane region" description="Helical" evidence="7">
    <location>
        <begin position="679"/>
        <end position="700"/>
    </location>
</feature>
<feature type="transmembrane region" description="Helical" evidence="7">
    <location>
        <begin position="767"/>
        <end position="784"/>
    </location>
</feature>
<dbReference type="InterPro" id="IPR051328">
    <property type="entry name" value="T7SS_ABC-Transporter"/>
</dbReference>
<dbReference type="NCBIfam" id="TIGR03061">
    <property type="entry name" value="pip_yhgE_Nterm"/>
    <property type="match status" value="1"/>
</dbReference>
<dbReference type="AlphaFoldDB" id="A0A7X9UAV3"/>
<dbReference type="GO" id="GO:0016020">
    <property type="term" value="C:membrane"/>
    <property type="evidence" value="ECO:0007669"/>
    <property type="project" value="UniProtKB-SubCell"/>
</dbReference>
<evidence type="ECO:0000313" key="9">
    <source>
        <dbReference type="EMBL" id="NMF55005.1"/>
    </source>
</evidence>
<dbReference type="Gene3D" id="3.40.1710.10">
    <property type="entry name" value="abc type-2 transporter like domain"/>
    <property type="match status" value="1"/>
</dbReference>
<dbReference type="RefSeq" id="WP_169276748.1">
    <property type="nucleotide sequence ID" value="NZ_JABBCP010000001.1"/>
</dbReference>
<feature type="transmembrane region" description="Helical" evidence="7">
    <location>
        <begin position="625"/>
        <end position="644"/>
    </location>
</feature>
<keyword evidence="2 7" id="KW-0812">Transmembrane</keyword>
<evidence type="ECO:0000256" key="3">
    <source>
        <dbReference type="ARBA" id="ARBA00022989"/>
    </source>
</evidence>
<evidence type="ECO:0000259" key="8">
    <source>
        <dbReference type="Pfam" id="PF12698"/>
    </source>
</evidence>
<feature type="transmembrane region" description="Helical" evidence="7">
    <location>
        <begin position="796"/>
        <end position="818"/>
    </location>
</feature>
<feature type="transmembrane region" description="Helical" evidence="7">
    <location>
        <begin position="566"/>
        <end position="589"/>
    </location>
</feature>
<accession>A0A7X9UAV3</accession>
<evidence type="ECO:0000313" key="10">
    <source>
        <dbReference type="Proteomes" id="UP000546970"/>
    </source>
</evidence>
<dbReference type="NCBIfam" id="TIGR03062">
    <property type="entry name" value="pip_yhgE_Cterm"/>
    <property type="match status" value="1"/>
</dbReference>
<evidence type="ECO:0000256" key="5">
    <source>
        <dbReference type="SAM" id="Coils"/>
    </source>
</evidence>
<feature type="coiled-coil region" evidence="5">
    <location>
        <begin position="441"/>
        <end position="475"/>
    </location>
</feature>
<dbReference type="InterPro" id="IPR017500">
    <property type="entry name" value="Phage_infect_YhgE_N"/>
</dbReference>
<reference evidence="9 10" key="1">
    <citation type="submission" date="2020-04" db="EMBL/GenBank/DDBJ databases">
        <title>Collinsella sp. KGMB02528 nov., an anaerobic actinobacterium isolated from human feces.</title>
        <authorList>
            <person name="Han K.-I."/>
            <person name="Eom M.K."/>
            <person name="Kim J.-S."/>
            <person name="Lee K.C."/>
            <person name="Suh M.K."/>
            <person name="Park S.-H."/>
            <person name="Lee J.H."/>
            <person name="Kang S.W."/>
            <person name="Park J.-E."/>
            <person name="Oh B.S."/>
            <person name="Yu S.Y."/>
            <person name="Choi S.-H."/>
            <person name="Lee D.H."/>
            <person name="Yoon H."/>
            <person name="Kim B.-Y."/>
            <person name="Lee J.H."/>
            <person name="Lee J.-S."/>
        </authorList>
    </citation>
    <scope>NUCLEOTIDE SEQUENCE [LARGE SCALE GENOMIC DNA]</scope>
    <source>
        <strain evidence="9 10">KGMB02528</strain>
    </source>
</reference>
<feature type="region of interest" description="Disordered" evidence="6">
    <location>
        <begin position="864"/>
        <end position="925"/>
    </location>
</feature>
<keyword evidence="10" id="KW-1185">Reference proteome</keyword>
<feature type="domain" description="ABC-2 type transporter transmembrane" evidence="8">
    <location>
        <begin position="464"/>
        <end position="698"/>
    </location>
</feature>
<evidence type="ECO:0000256" key="7">
    <source>
        <dbReference type="SAM" id="Phobius"/>
    </source>
</evidence>
<keyword evidence="5" id="KW-0175">Coiled coil</keyword>
<protein>
    <submittedName>
        <fullName evidence="9">YhgE/Pip domain-containing protein</fullName>
    </submittedName>
</protein>
<feature type="transmembrane region" description="Helical" evidence="7">
    <location>
        <begin position="527"/>
        <end position="546"/>
    </location>
</feature>
<proteinExistence type="predicted"/>
<dbReference type="EMBL" id="JABBCP010000001">
    <property type="protein sequence ID" value="NMF55005.1"/>
    <property type="molecule type" value="Genomic_DNA"/>
</dbReference>
<name>A0A7X9UAV3_9ACTN</name>
<dbReference type="PANTHER" id="PTHR43077:SF10">
    <property type="entry name" value="TRANSPORT PERMEASE PROTEIN"/>
    <property type="match status" value="1"/>
</dbReference>
<dbReference type="InterPro" id="IPR013525">
    <property type="entry name" value="ABC2_TM"/>
</dbReference>
<dbReference type="GO" id="GO:0140359">
    <property type="term" value="F:ABC-type transporter activity"/>
    <property type="evidence" value="ECO:0007669"/>
    <property type="project" value="InterPro"/>
</dbReference>
<keyword evidence="4 7" id="KW-0472">Membrane</keyword>
<gene>
    <name evidence="9" type="ORF">HF320_01470</name>
</gene>
<dbReference type="Pfam" id="PF12698">
    <property type="entry name" value="ABC2_membrane_3"/>
    <property type="match status" value="2"/>
</dbReference>
<dbReference type="PANTHER" id="PTHR43077">
    <property type="entry name" value="TRANSPORT PERMEASE YVFS-RELATED"/>
    <property type="match status" value="1"/>
</dbReference>
<feature type="transmembrane region" description="Helical" evidence="7">
    <location>
        <begin position="20"/>
        <end position="38"/>
    </location>
</feature>
<evidence type="ECO:0000256" key="6">
    <source>
        <dbReference type="SAM" id="MobiDB-lite"/>
    </source>
</evidence>
<feature type="transmembrane region" description="Helical" evidence="7">
    <location>
        <begin position="595"/>
        <end position="618"/>
    </location>
</feature>
<dbReference type="Proteomes" id="UP000546970">
    <property type="component" value="Unassembled WGS sequence"/>
</dbReference>
<organism evidence="9 10">
    <name type="scientific">Collinsella acetigenes</name>
    <dbReference type="NCBI Taxonomy" id="2713419"/>
    <lineage>
        <taxon>Bacteria</taxon>
        <taxon>Bacillati</taxon>
        <taxon>Actinomycetota</taxon>
        <taxon>Coriobacteriia</taxon>
        <taxon>Coriobacteriales</taxon>
        <taxon>Coriobacteriaceae</taxon>
        <taxon>Collinsella</taxon>
    </lineage>
</organism>
<dbReference type="InterPro" id="IPR017501">
    <property type="entry name" value="Phage_infect_YhgE_C"/>
</dbReference>
<dbReference type="Gene3D" id="1.10.287.1490">
    <property type="match status" value="1"/>
</dbReference>
<evidence type="ECO:0000256" key="4">
    <source>
        <dbReference type="ARBA" id="ARBA00023136"/>
    </source>
</evidence>
<evidence type="ECO:0000256" key="2">
    <source>
        <dbReference type="ARBA" id="ARBA00022692"/>
    </source>
</evidence>
<feature type="compositionally biased region" description="Basic and acidic residues" evidence="6">
    <location>
        <begin position="912"/>
        <end position="925"/>
    </location>
</feature>
<comment type="subcellular location">
    <subcellularLocation>
        <location evidence="1">Membrane</location>
        <topology evidence="1">Multi-pass membrane protein</topology>
    </subcellularLocation>
</comment>
<evidence type="ECO:0000256" key="1">
    <source>
        <dbReference type="ARBA" id="ARBA00004141"/>
    </source>
</evidence>
<feature type="domain" description="ABC-2 type transporter transmembrane" evidence="8">
    <location>
        <begin position="28"/>
        <end position="165"/>
    </location>
</feature>
<sequence>MKKALAIFRRDIKRLLCNPVALVITIGVCIIPSLYAWYNIVANWDPYGNTQNIKIAVANNDKGTTNDLVGELNAGDEVIDKLKDNDQLGWTIVDSEKEAKEGVEAGKYYAALVIPSDFSEGMLSMLSGDFHQPKLTYYVNEKKSAVAVKVTDTGANTVEEQVNETFVSTVSQTVVEIAQRAGVDLEAGAQTAQDNLVLTIQNASGSVQKVRDALDGMTGTIDTTKDAIASADAALGGLSGQMPSLNDALDQGNQLLTSTRTSAAKLHTSLSGALAQGSTGLAQASSKANAAVGKLSGTVIAAQTKVDLALSDVQGLVDKNNAAIEALRSTLPDDAEFNSSIARIISSLQQQNDNLAGVVSGLQAQSDAIKTDADNLANASDSINTSVQDGVTALGKMQEDLNTSVIPQLNSGLDSFSDCSGDLKGVLASLTPTISQARSSLTQLSSLLDQAKATLADTSDQLATIQQKLDVAANDVAALRSSEVAGQLADLLDVNVDDIADFMTSPVKIKSKVVYPVASFGSGIAPFYTNLALWVGGYVLIAIFKLEVDREGIGAYTAKEGYFGRWLLMILLGIMQAIIVCVGDLIIGVQCLHPVLFVLAGMCISFVYVNIIYALSVAFKHIGKAIGVILVIVQIPGSSGMYPIEMMPPFFNWLHPLLPFTYGINAMRECVGGMYGMNYIINLGVLFIFVAIALMIGVWLRPLLLNLNLLFDRQLAATGVMICEKDDLPRQRYSLRTAMRAILDTAGFRQALIERAARFARTYGSRVKAGFFAIFAVQILLFILTSTLDLDNNGRIWMLVLWIVSVIVIAAYLINLEYVRESLNTQMRVSALSDESLRNEIREHTSAMPGVAKMFGVSVAPQPTAKTAKKPADVVDDADEDTAANSAPLGAHAEPGVVQDLDVIAPLPGAHLKQDDSNTKGGDAE</sequence>